<reference evidence="1 2" key="1">
    <citation type="submission" date="2018-08" db="EMBL/GenBank/DDBJ databases">
        <title>Neisseria animalis ATCC 49930 complete genome.</title>
        <authorList>
            <person name="Veseli I.A."/>
            <person name="Mascarenhas dos Santos A.C."/>
            <person name="Buttler R."/>
            <person name="Pombert J.-F."/>
        </authorList>
    </citation>
    <scope>NUCLEOTIDE SEQUENCE [LARGE SCALE GENOMIC DNA]</scope>
    <source>
        <strain evidence="1 2">ATCC 49930</strain>
    </source>
</reference>
<dbReference type="AlphaFoldDB" id="A0A5P3MUB8"/>
<gene>
    <name evidence="1" type="ORF">D0T90_09415</name>
</gene>
<sequence>MLRPSANEKFHLQTAFSVAQTGRAGRKMVHSLPVKTKSLVWLYRFCRSSFADGLPAFKQ</sequence>
<evidence type="ECO:0000313" key="1">
    <source>
        <dbReference type="EMBL" id="QEY24655.1"/>
    </source>
</evidence>
<name>A0A5P3MUB8_NEIAN</name>
<evidence type="ECO:0000313" key="2">
    <source>
        <dbReference type="Proteomes" id="UP000325536"/>
    </source>
</evidence>
<protein>
    <submittedName>
        <fullName evidence="1">Uncharacterized protein</fullName>
    </submittedName>
</protein>
<accession>A0A5P3MUB8</accession>
<proteinExistence type="predicted"/>
<dbReference type="KEGG" id="naq:D0T90_09415"/>
<keyword evidence="2" id="KW-1185">Reference proteome</keyword>
<organism evidence="1 2">
    <name type="scientific">Neisseria animalis</name>
    <dbReference type="NCBI Taxonomy" id="492"/>
    <lineage>
        <taxon>Bacteria</taxon>
        <taxon>Pseudomonadati</taxon>
        <taxon>Pseudomonadota</taxon>
        <taxon>Betaproteobacteria</taxon>
        <taxon>Neisseriales</taxon>
        <taxon>Neisseriaceae</taxon>
        <taxon>Neisseria</taxon>
    </lineage>
</organism>
<dbReference type="Proteomes" id="UP000325536">
    <property type="component" value="Chromosome"/>
</dbReference>
<dbReference type="EMBL" id="CP031699">
    <property type="protein sequence ID" value="QEY24655.1"/>
    <property type="molecule type" value="Genomic_DNA"/>
</dbReference>